<reference evidence="1 2" key="1">
    <citation type="submission" date="2017-02" db="EMBL/GenBank/DDBJ databases">
        <authorList>
            <person name="Peterson S.W."/>
        </authorList>
    </citation>
    <scope>NUCLEOTIDE SEQUENCE [LARGE SCALE GENOMIC DNA]</scope>
    <source>
        <strain evidence="1 2">S285</strain>
    </source>
</reference>
<accession>A0A1W6MZJ7</accession>
<evidence type="ECO:0000313" key="1">
    <source>
        <dbReference type="EMBL" id="ARN82969.1"/>
    </source>
</evidence>
<evidence type="ECO:0008006" key="3">
    <source>
        <dbReference type="Google" id="ProtNLM"/>
    </source>
</evidence>
<dbReference type="Proteomes" id="UP000193978">
    <property type="component" value="Chromosome"/>
</dbReference>
<gene>
    <name evidence="1" type="ORF">B1812_19920</name>
</gene>
<protein>
    <recommendedName>
        <fullName evidence="3">Isochorismatase-like domain-containing protein</fullName>
    </recommendedName>
</protein>
<dbReference type="InterPro" id="IPR036380">
    <property type="entry name" value="Isochorismatase-like_sf"/>
</dbReference>
<dbReference type="SUPFAM" id="SSF52499">
    <property type="entry name" value="Isochorismatase-like hydrolases"/>
    <property type="match status" value="1"/>
</dbReference>
<sequence>MRQQPLLVCVSTPAFDYSTVGGYPLRAAANVGRLIKLWETREAPYTAVRSGGARGQNDLRPGGALFEAGELVFDSVRCSLLRNHKFRSFHDDIGAPPIMMIGGGLESTIVATAIDAYWFNIQLTVIGDAVYPARNLTVGECGTVLKILSNFVDVVNLEFVEND</sequence>
<evidence type="ECO:0000313" key="2">
    <source>
        <dbReference type="Proteomes" id="UP000193978"/>
    </source>
</evidence>
<organism evidence="1 2">
    <name type="scientific">Methylocystis bryophila</name>
    <dbReference type="NCBI Taxonomy" id="655015"/>
    <lineage>
        <taxon>Bacteria</taxon>
        <taxon>Pseudomonadati</taxon>
        <taxon>Pseudomonadota</taxon>
        <taxon>Alphaproteobacteria</taxon>
        <taxon>Hyphomicrobiales</taxon>
        <taxon>Methylocystaceae</taxon>
        <taxon>Methylocystis</taxon>
    </lineage>
</organism>
<keyword evidence="2" id="KW-1185">Reference proteome</keyword>
<dbReference type="KEGG" id="mbry:B1812_19920"/>
<dbReference type="EMBL" id="CP019948">
    <property type="protein sequence ID" value="ARN82969.1"/>
    <property type="molecule type" value="Genomic_DNA"/>
</dbReference>
<proteinExistence type="predicted"/>
<name>A0A1W6MZJ7_9HYPH</name>
<dbReference type="AlphaFoldDB" id="A0A1W6MZJ7"/>